<protein>
    <recommendedName>
        <fullName evidence="6">Transmembrane protein</fullName>
    </recommendedName>
</protein>
<dbReference type="AlphaFoldDB" id="A0A378ICV6"/>
<keyword evidence="4" id="KW-1185">Reference proteome</keyword>
<organism evidence="3 5">
    <name type="scientific">Legionella birminghamensis</name>
    <dbReference type="NCBI Taxonomy" id="28083"/>
    <lineage>
        <taxon>Bacteria</taxon>
        <taxon>Pseudomonadati</taxon>
        <taxon>Pseudomonadota</taxon>
        <taxon>Gammaproteobacteria</taxon>
        <taxon>Legionellales</taxon>
        <taxon>Legionellaceae</taxon>
        <taxon>Legionella</taxon>
    </lineage>
</organism>
<sequence length="111" mass="11860">MRILLVLLFCLTALGGAYLASYVFANKETPKGVALAHGSLGALSILFFIVMAFFYSLPLTALFIFVLAALGGIYIFLRDIQGVAPSKLMVLGHGGLALCGVLILIVWIVKQ</sequence>
<feature type="transmembrane region" description="Helical" evidence="1">
    <location>
        <begin position="43"/>
        <end position="76"/>
    </location>
</feature>
<keyword evidence="1" id="KW-0812">Transmembrane</keyword>
<evidence type="ECO:0000256" key="1">
    <source>
        <dbReference type="SAM" id="Phobius"/>
    </source>
</evidence>
<reference evidence="2 4" key="1">
    <citation type="submission" date="2015-11" db="EMBL/GenBank/DDBJ databases">
        <title>Genomic analysis of 38 Legionella species identifies large and diverse effector repertoires.</title>
        <authorList>
            <person name="Burstein D."/>
            <person name="Amaro F."/>
            <person name="Zusman T."/>
            <person name="Lifshitz Z."/>
            <person name="Cohen O."/>
            <person name="Gilbert J.A."/>
            <person name="Pupko T."/>
            <person name="Shuman H.A."/>
            <person name="Segal G."/>
        </authorList>
    </citation>
    <scope>NUCLEOTIDE SEQUENCE [LARGE SCALE GENOMIC DNA]</scope>
    <source>
        <strain evidence="2 4">CDC#1407-AL-14</strain>
    </source>
</reference>
<accession>A0A378ICV6</accession>
<evidence type="ECO:0000313" key="2">
    <source>
        <dbReference type="EMBL" id="KTC75301.1"/>
    </source>
</evidence>
<dbReference type="OrthoDB" id="5574397at2"/>
<dbReference type="RefSeq" id="WP_058522565.1">
    <property type="nucleotide sequence ID" value="NZ_CAAAHV010000016.1"/>
</dbReference>
<reference evidence="3 5" key="2">
    <citation type="submission" date="2018-06" db="EMBL/GenBank/DDBJ databases">
        <authorList>
            <consortium name="Pathogen Informatics"/>
            <person name="Doyle S."/>
        </authorList>
    </citation>
    <scope>NUCLEOTIDE SEQUENCE [LARGE SCALE GENOMIC DNA]</scope>
    <source>
        <strain evidence="3 5">NCTC12437</strain>
    </source>
</reference>
<dbReference type="Proteomes" id="UP000054735">
    <property type="component" value="Unassembled WGS sequence"/>
</dbReference>
<dbReference type="Proteomes" id="UP000255066">
    <property type="component" value="Unassembled WGS sequence"/>
</dbReference>
<feature type="transmembrane region" description="Helical" evidence="1">
    <location>
        <begin position="88"/>
        <end position="109"/>
    </location>
</feature>
<dbReference type="STRING" id="28083.Lbir_0446"/>
<evidence type="ECO:0000313" key="3">
    <source>
        <dbReference type="EMBL" id="STX33068.1"/>
    </source>
</evidence>
<gene>
    <name evidence="2" type="ORF">Lbir_0446</name>
    <name evidence="3" type="ORF">NCTC12437_02886</name>
</gene>
<evidence type="ECO:0000313" key="4">
    <source>
        <dbReference type="Proteomes" id="UP000054735"/>
    </source>
</evidence>
<dbReference type="EMBL" id="UGNW01000001">
    <property type="protein sequence ID" value="STX33068.1"/>
    <property type="molecule type" value="Genomic_DNA"/>
</dbReference>
<evidence type="ECO:0008006" key="6">
    <source>
        <dbReference type="Google" id="ProtNLM"/>
    </source>
</evidence>
<keyword evidence="1" id="KW-1133">Transmembrane helix</keyword>
<evidence type="ECO:0000313" key="5">
    <source>
        <dbReference type="Proteomes" id="UP000255066"/>
    </source>
</evidence>
<keyword evidence="1" id="KW-0472">Membrane</keyword>
<dbReference type="EMBL" id="LNXT01000005">
    <property type="protein sequence ID" value="KTC75301.1"/>
    <property type="molecule type" value="Genomic_DNA"/>
</dbReference>
<proteinExistence type="predicted"/>
<name>A0A378ICV6_9GAMM</name>